<dbReference type="Proteomes" id="UP000034838">
    <property type="component" value="Unassembled WGS sequence"/>
</dbReference>
<organism evidence="6 7">
    <name type="scientific">Streptomyces malaysiense</name>
    <dbReference type="NCBI Taxonomy" id="1428626"/>
    <lineage>
        <taxon>Bacteria</taxon>
        <taxon>Bacillati</taxon>
        <taxon>Actinomycetota</taxon>
        <taxon>Actinomycetes</taxon>
        <taxon>Kitasatosporales</taxon>
        <taxon>Streptomycetaceae</taxon>
        <taxon>Streptomyces</taxon>
    </lineage>
</organism>
<evidence type="ECO:0000313" key="6">
    <source>
        <dbReference type="EMBL" id="OIK23428.1"/>
    </source>
</evidence>
<accession>A0A1J4PT09</accession>
<dbReference type="InterPro" id="IPR050397">
    <property type="entry name" value="Env_Response_Regulators"/>
</dbReference>
<dbReference type="PANTHER" id="PTHR24567:SF74">
    <property type="entry name" value="HTH-TYPE TRANSCRIPTIONAL REGULATOR ARCR"/>
    <property type="match status" value="1"/>
</dbReference>
<dbReference type="CDD" id="cd00038">
    <property type="entry name" value="CAP_ED"/>
    <property type="match status" value="1"/>
</dbReference>
<evidence type="ECO:0000313" key="7">
    <source>
        <dbReference type="Proteomes" id="UP000034838"/>
    </source>
</evidence>
<evidence type="ECO:0000256" key="1">
    <source>
        <dbReference type="ARBA" id="ARBA00023015"/>
    </source>
</evidence>
<dbReference type="SMART" id="SM00100">
    <property type="entry name" value="cNMP"/>
    <property type="match status" value="1"/>
</dbReference>
<dbReference type="InterPro" id="IPR014710">
    <property type="entry name" value="RmlC-like_jellyroll"/>
</dbReference>
<evidence type="ECO:0000256" key="3">
    <source>
        <dbReference type="ARBA" id="ARBA00023163"/>
    </source>
</evidence>
<name>A0A1J4PT09_9ACTN</name>
<dbReference type="SUPFAM" id="SSF46785">
    <property type="entry name" value="Winged helix' DNA-binding domain"/>
    <property type="match status" value="1"/>
</dbReference>
<dbReference type="InterPro" id="IPR036390">
    <property type="entry name" value="WH_DNA-bd_sf"/>
</dbReference>
<keyword evidence="2" id="KW-0238">DNA-binding</keyword>
<dbReference type="Pfam" id="PF00027">
    <property type="entry name" value="cNMP_binding"/>
    <property type="match status" value="1"/>
</dbReference>
<dbReference type="PROSITE" id="PS51063">
    <property type="entry name" value="HTH_CRP_2"/>
    <property type="match status" value="1"/>
</dbReference>
<dbReference type="InterPro" id="IPR012318">
    <property type="entry name" value="HTH_CRP"/>
</dbReference>
<dbReference type="InterPro" id="IPR000595">
    <property type="entry name" value="cNMP-bd_dom"/>
</dbReference>
<keyword evidence="3" id="KW-0804">Transcription</keyword>
<dbReference type="EMBL" id="LBDA02000105">
    <property type="protein sequence ID" value="OIK23428.1"/>
    <property type="molecule type" value="Genomic_DNA"/>
</dbReference>
<dbReference type="GO" id="GO:0005829">
    <property type="term" value="C:cytosol"/>
    <property type="evidence" value="ECO:0007669"/>
    <property type="project" value="TreeGrafter"/>
</dbReference>
<dbReference type="InterPro" id="IPR036388">
    <property type="entry name" value="WH-like_DNA-bd_sf"/>
</dbReference>
<dbReference type="GO" id="GO:0003700">
    <property type="term" value="F:DNA-binding transcription factor activity"/>
    <property type="evidence" value="ECO:0007669"/>
    <property type="project" value="TreeGrafter"/>
</dbReference>
<proteinExistence type="predicted"/>
<dbReference type="PANTHER" id="PTHR24567">
    <property type="entry name" value="CRP FAMILY TRANSCRIPTIONAL REGULATORY PROTEIN"/>
    <property type="match status" value="1"/>
</dbReference>
<dbReference type="GO" id="GO:0003677">
    <property type="term" value="F:DNA binding"/>
    <property type="evidence" value="ECO:0007669"/>
    <property type="project" value="UniProtKB-KW"/>
</dbReference>
<dbReference type="Gene3D" id="2.60.120.10">
    <property type="entry name" value="Jelly Rolls"/>
    <property type="match status" value="1"/>
</dbReference>
<dbReference type="OrthoDB" id="41390at2"/>
<protein>
    <submittedName>
        <fullName evidence="6">Crp/Fnr family transcriptional regulator</fullName>
    </submittedName>
</protein>
<feature type="domain" description="Cyclic nucleotide-binding" evidence="4">
    <location>
        <begin position="26"/>
        <end position="125"/>
    </location>
</feature>
<keyword evidence="7" id="KW-1185">Reference proteome</keyword>
<dbReference type="RefSeq" id="WP_046425176.1">
    <property type="nucleotide sequence ID" value="NZ_LBDA02000105.1"/>
</dbReference>
<dbReference type="AlphaFoldDB" id="A0A1J4PT09"/>
<dbReference type="SUPFAM" id="SSF51206">
    <property type="entry name" value="cAMP-binding domain-like"/>
    <property type="match status" value="1"/>
</dbReference>
<dbReference type="Gene3D" id="1.10.10.10">
    <property type="entry name" value="Winged helix-like DNA-binding domain superfamily/Winged helix DNA-binding domain"/>
    <property type="match status" value="1"/>
</dbReference>
<gene>
    <name evidence="6" type="ORF">VT52_032440</name>
</gene>
<evidence type="ECO:0000259" key="5">
    <source>
        <dbReference type="PROSITE" id="PS51063"/>
    </source>
</evidence>
<sequence>MVDGTRSLARSGRRPREEWDWPAPSLLGGLGADARARLLGLGTRVRYDADRILIREADRTDFVLILLDGVVKATGRTQDGRDALLAVRMGGDLVGELAAVDGKPRSATVTTCGPLVARMVTRAAFLDCLRRDARIADAVNRAIVAKLRLANAHRINFTGCDVGTRLARVLHHLAMTYGERAGAGAVIHWPITQPELATLAGAAEPSVHKALRALRRSGAVATGYRSVRIEDLALLYRIAYPES</sequence>
<dbReference type="Pfam" id="PF13545">
    <property type="entry name" value="HTH_Crp_2"/>
    <property type="match status" value="1"/>
</dbReference>
<reference evidence="6" key="1">
    <citation type="submission" date="2016-10" db="EMBL/GenBank/DDBJ databases">
        <title>Genome sequence of Streptomyces malaysiense MUSC 136.</title>
        <authorList>
            <person name="Lee L.-H."/>
            <person name="Ser H.-L."/>
        </authorList>
    </citation>
    <scope>NUCLEOTIDE SEQUENCE [LARGE SCALE GENOMIC DNA]</scope>
    <source>
        <strain evidence="6">MUSC 136</strain>
    </source>
</reference>
<dbReference type="PROSITE" id="PS50042">
    <property type="entry name" value="CNMP_BINDING_3"/>
    <property type="match status" value="1"/>
</dbReference>
<evidence type="ECO:0000259" key="4">
    <source>
        <dbReference type="PROSITE" id="PS50042"/>
    </source>
</evidence>
<keyword evidence="1" id="KW-0805">Transcription regulation</keyword>
<dbReference type="InterPro" id="IPR018490">
    <property type="entry name" value="cNMP-bd_dom_sf"/>
</dbReference>
<comment type="caution">
    <text evidence="6">The sequence shown here is derived from an EMBL/GenBank/DDBJ whole genome shotgun (WGS) entry which is preliminary data.</text>
</comment>
<evidence type="ECO:0000256" key="2">
    <source>
        <dbReference type="ARBA" id="ARBA00023125"/>
    </source>
</evidence>
<feature type="domain" description="HTH crp-type" evidence="5">
    <location>
        <begin position="160"/>
        <end position="233"/>
    </location>
</feature>